<evidence type="ECO:0000256" key="3">
    <source>
        <dbReference type="ARBA" id="ARBA00022694"/>
    </source>
</evidence>
<dbReference type="AlphaFoldDB" id="A0A1F4VDM2"/>
<evidence type="ECO:0000259" key="7">
    <source>
        <dbReference type="Pfam" id="PF16198"/>
    </source>
</evidence>
<dbReference type="InterPro" id="IPR032819">
    <property type="entry name" value="TruB_C"/>
</dbReference>
<dbReference type="CDD" id="cd02573">
    <property type="entry name" value="PseudoU_synth_EcTruB"/>
    <property type="match status" value="1"/>
</dbReference>
<dbReference type="GO" id="GO:0031119">
    <property type="term" value="P:tRNA pseudouridine synthesis"/>
    <property type="evidence" value="ECO:0007669"/>
    <property type="project" value="UniProtKB-UniRule"/>
</dbReference>
<proteinExistence type="inferred from homology"/>
<dbReference type="HAMAP" id="MF_01080">
    <property type="entry name" value="TruB_bact"/>
    <property type="match status" value="1"/>
</dbReference>
<dbReference type="GO" id="GO:0003723">
    <property type="term" value="F:RNA binding"/>
    <property type="evidence" value="ECO:0007669"/>
    <property type="project" value="InterPro"/>
</dbReference>
<comment type="catalytic activity">
    <reaction evidence="1 5">
        <text>uridine(55) in tRNA = pseudouridine(55) in tRNA</text>
        <dbReference type="Rhea" id="RHEA:42532"/>
        <dbReference type="Rhea" id="RHEA-COMP:10101"/>
        <dbReference type="Rhea" id="RHEA-COMP:10102"/>
        <dbReference type="ChEBI" id="CHEBI:65314"/>
        <dbReference type="ChEBI" id="CHEBI:65315"/>
        <dbReference type="EC" id="5.4.99.25"/>
    </reaction>
</comment>
<evidence type="ECO:0000256" key="5">
    <source>
        <dbReference type="HAMAP-Rule" id="MF_01080"/>
    </source>
</evidence>
<gene>
    <name evidence="5" type="primary">truB</name>
    <name evidence="8" type="ORF">A3A78_00250</name>
</gene>
<dbReference type="Pfam" id="PF01509">
    <property type="entry name" value="TruB_N"/>
    <property type="match status" value="1"/>
</dbReference>
<evidence type="ECO:0000259" key="6">
    <source>
        <dbReference type="Pfam" id="PF01509"/>
    </source>
</evidence>
<feature type="domain" description="Pseudouridine synthase II N-terminal" evidence="6">
    <location>
        <begin position="23"/>
        <end position="185"/>
    </location>
</feature>
<sequence length="224" mass="25130">MGEVLNVFKPKGFTSFDVVKIVKEKLGVRKAGHAGTLDPMAEGVLIVLTDEETKNQNSYMHLEKEYYAGIAFGIETDTYDLEGKITCVYENPETAFKAYEFNEVISSFLGKIKQVVPFYSAVKVKGRRLYDIARSGVKNYTALPVREVEIKDIKVEGFEVKRVEKVKKDFPVLSIRVVCQSGTYIRSLAHDLGKKMGTGATLIKLVRTMVGKFKVEDSLNLDDL</sequence>
<dbReference type="PANTHER" id="PTHR13767:SF2">
    <property type="entry name" value="PSEUDOURIDYLATE SYNTHASE TRUB1"/>
    <property type="match status" value="1"/>
</dbReference>
<comment type="function">
    <text evidence="5">Responsible for synthesis of pseudouridine from uracil-55 in the psi GC loop of transfer RNAs.</text>
</comment>
<keyword evidence="3 5" id="KW-0819">tRNA processing</keyword>
<dbReference type="InterPro" id="IPR002501">
    <property type="entry name" value="PsdUridine_synth_N"/>
</dbReference>
<dbReference type="InterPro" id="IPR020103">
    <property type="entry name" value="PsdUridine_synth_cat_dom_sf"/>
</dbReference>
<dbReference type="GO" id="GO:0160148">
    <property type="term" value="F:tRNA pseudouridine(55) synthase activity"/>
    <property type="evidence" value="ECO:0007669"/>
    <property type="project" value="UniProtKB-EC"/>
</dbReference>
<name>A0A1F4VDM2_UNCKA</name>
<evidence type="ECO:0000313" key="8">
    <source>
        <dbReference type="EMBL" id="OGC55376.1"/>
    </source>
</evidence>
<feature type="active site" description="Nucleophile" evidence="5">
    <location>
        <position position="38"/>
    </location>
</feature>
<dbReference type="NCBIfam" id="TIGR00431">
    <property type="entry name" value="TruB"/>
    <property type="match status" value="1"/>
</dbReference>
<dbReference type="EC" id="5.4.99.25" evidence="5"/>
<feature type="domain" description="tRNA pseudouridylate synthase B C-terminal" evidence="7">
    <location>
        <begin position="186"/>
        <end position="224"/>
    </location>
</feature>
<comment type="caution">
    <text evidence="8">The sequence shown here is derived from an EMBL/GenBank/DDBJ whole genome shotgun (WGS) entry which is preliminary data.</text>
</comment>
<evidence type="ECO:0000256" key="4">
    <source>
        <dbReference type="ARBA" id="ARBA00023235"/>
    </source>
</evidence>
<protein>
    <recommendedName>
        <fullName evidence="5">tRNA pseudouridine synthase B</fullName>
        <ecNumber evidence="5">5.4.99.25</ecNumber>
    </recommendedName>
    <alternativeName>
        <fullName evidence="5">tRNA pseudouridine(55) synthase</fullName>
        <shortName evidence="5">Psi55 synthase</shortName>
    </alternativeName>
    <alternativeName>
        <fullName evidence="5">tRNA pseudouridylate synthase</fullName>
    </alternativeName>
    <alternativeName>
        <fullName evidence="5">tRNA-uridine isomerase</fullName>
    </alternativeName>
</protein>
<keyword evidence="4 5" id="KW-0413">Isomerase</keyword>
<reference evidence="8 9" key="1">
    <citation type="journal article" date="2016" name="Nat. Commun.">
        <title>Thousands of microbial genomes shed light on interconnected biogeochemical processes in an aquifer system.</title>
        <authorList>
            <person name="Anantharaman K."/>
            <person name="Brown C.T."/>
            <person name="Hug L.A."/>
            <person name="Sharon I."/>
            <person name="Castelle C.J."/>
            <person name="Probst A.J."/>
            <person name="Thomas B.C."/>
            <person name="Singh A."/>
            <person name="Wilkins M.J."/>
            <person name="Karaoz U."/>
            <person name="Brodie E.L."/>
            <person name="Williams K.H."/>
            <person name="Hubbard S.S."/>
            <person name="Banfield J.F."/>
        </authorList>
    </citation>
    <scope>NUCLEOTIDE SEQUENCE [LARGE SCALE GENOMIC DNA]</scope>
</reference>
<comment type="similarity">
    <text evidence="2 5">Belongs to the pseudouridine synthase TruB family. Type 1 subfamily.</text>
</comment>
<dbReference type="Gene3D" id="3.30.2350.10">
    <property type="entry name" value="Pseudouridine synthase"/>
    <property type="match status" value="1"/>
</dbReference>
<dbReference type="InterPro" id="IPR014780">
    <property type="entry name" value="tRNA_psdUridine_synth_TruB"/>
</dbReference>
<dbReference type="EMBL" id="MEVI01000002">
    <property type="protein sequence ID" value="OGC55376.1"/>
    <property type="molecule type" value="Genomic_DNA"/>
</dbReference>
<dbReference type="PANTHER" id="PTHR13767">
    <property type="entry name" value="TRNA-PSEUDOURIDINE SYNTHASE"/>
    <property type="match status" value="1"/>
</dbReference>
<dbReference type="SUPFAM" id="SSF55120">
    <property type="entry name" value="Pseudouridine synthase"/>
    <property type="match status" value="1"/>
</dbReference>
<evidence type="ECO:0000256" key="1">
    <source>
        <dbReference type="ARBA" id="ARBA00000385"/>
    </source>
</evidence>
<accession>A0A1F4VDM2</accession>
<dbReference type="GO" id="GO:1990481">
    <property type="term" value="P:mRNA pseudouridine synthesis"/>
    <property type="evidence" value="ECO:0007669"/>
    <property type="project" value="TreeGrafter"/>
</dbReference>
<evidence type="ECO:0000313" key="9">
    <source>
        <dbReference type="Proteomes" id="UP000176504"/>
    </source>
</evidence>
<dbReference type="Pfam" id="PF16198">
    <property type="entry name" value="TruB_C_2"/>
    <property type="match status" value="1"/>
</dbReference>
<dbReference type="Proteomes" id="UP000176504">
    <property type="component" value="Unassembled WGS sequence"/>
</dbReference>
<evidence type="ECO:0000256" key="2">
    <source>
        <dbReference type="ARBA" id="ARBA00005642"/>
    </source>
</evidence>
<organism evidence="8 9">
    <name type="scientific">candidate division WWE3 bacterium RIFCSPLOWO2_01_FULL_41_18</name>
    <dbReference type="NCBI Taxonomy" id="1802625"/>
    <lineage>
        <taxon>Bacteria</taxon>
        <taxon>Katanobacteria</taxon>
    </lineage>
</organism>